<protein>
    <submittedName>
        <fullName evidence="4">RND family efflux transporter, MFP subunit</fullName>
    </submittedName>
</protein>
<evidence type="ECO:0000313" key="4">
    <source>
        <dbReference type="EMBL" id="SET70177.1"/>
    </source>
</evidence>
<evidence type="ECO:0000313" key="5">
    <source>
        <dbReference type="Proteomes" id="UP000199180"/>
    </source>
</evidence>
<evidence type="ECO:0000256" key="2">
    <source>
        <dbReference type="SAM" id="Coils"/>
    </source>
</evidence>
<reference evidence="4 5" key="1">
    <citation type="submission" date="2016-10" db="EMBL/GenBank/DDBJ databases">
        <authorList>
            <person name="de Groot N.N."/>
        </authorList>
    </citation>
    <scope>NUCLEOTIDE SEQUENCE [LARGE SCALE GENOMIC DNA]</scope>
    <source>
        <strain evidence="4 5">DSM 17862</strain>
    </source>
</reference>
<dbReference type="PANTHER" id="PTHR30469">
    <property type="entry name" value="MULTIDRUG RESISTANCE PROTEIN MDTA"/>
    <property type="match status" value="1"/>
</dbReference>
<name>A0A1I0GH15_9RHOB</name>
<dbReference type="InterPro" id="IPR006143">
    <property type="entry name" value="RND_pump_MFP"/>
</dbReference>
<accession>A0A1I0GH15</accession>
<dbReference type="Gene3D" id="2.40.420.20">
    <property type="match status" value="1"/>
</dbReference>
<dbReference type="GO" id="GO:0015562">
    <property type="term" value="F:efflux transmembrane transporter activity"/>
    <property type="evidence" value="ECO:0007669"/>
    <property type="project" value="TreeGrafter"/>
</dbReference>
<proteinExistence type="inferred from homology"/>
<dbReference type="EMBL" id="FOHO01000008">
    <property type="protein sequence ID" value="SET70177.1"/>
    <property type="molecule type" value="Genomic_DNA"/>
</dbReference>
<keyword evidence="5" id="KW-1185">Reference proteome</keyword>
<gene>
    <name evidence="4" type="ORF">SAMN04489858_108131</name>
</gene>
<dbReference type="Gene3D" id="2.40.50.100">
    <property type="match status" value="1"/>
</dbReference>
<dbReference type="InterPro" id="IPR058627">
    <property type="entry name" value="MdtA-like_C"/>
</dbReference>
<dbReference type="PANTHER" id="PTHR30469:SF38">
    <property type="entry name" value="HLYD FAMILY SECRETION PROTEIN"/>
    <property type="match status" value="1"/>
</dbReference>
<feature type="domain" description="Multidrug resistance protein MdtA-like C-terminal permuted SH3" evidence="3">
    <location>
        <begin position="273"/>
        <end position="330"/>
    </location>
</feature>
<sequence length="352" mass="36906">MSLGAMLVAGALPAQAAPEDLRVQIVPVVERPLRLALELSGTLQAHNSVELGFRQSGRVQQVLVEEGDTVRRDQEIARLDSVQQDQALSVAKASLSAALATRKQASQASDRAAAMLTRGVGTRAARDDAVRALSQAEGAVERAQSNLEQAQRAVEDTVLRAPGDAIVTARAMAAGQIVGAAQPVVSLAELGPMEAVFAAPDHPLLTAMRGNDVHMTALDIDLPEMIGTVTEIAPLVDPGTGTVTVRAELQKTPVTAQLLGAAVRGRLMVTVDQALTVPWTALARAKGRPAVWVVGEDGRVTLSPIKIRYFGDGEVFVQDGLVSGQKVVGAGSQLLFPGRRVQPVDTGEGARQ</sequence>
<feature type="coiled-coil region" evidence="2">
    <location>
        <begin position="126"/>
        <end position="160"/>
    </location>
</feature>
<dbReference type="SUPFAM" id="SSF111369">
    <property type="entry name" value="HlyD-like secretion proteins"/>
    <property type="match status" value="1"/>
</dbReference>
<dbReference type="Pfam" id="PF25967">
    <property type="entry name" value="RND-MFP_C"/>
    <property type="match status" value="1"/>
</dbReference>
<dbReference type="GO" id="GO:1990281">
    <property type="term" value="C:efflux pump complex"/>
    <property type="evidence" value="ECO:0007669"/>
    <property type="project" value="TreeGrafter"/>
</dbReference>
<dbReference type="Gene3D" id="1.10.287.470">
    <property type="entry name" value="Helix hairpin bin"/>
    <property type="match status" value="1"/>
</dbReference>
<comment type="similarity">
    <text evidence="1">Belongs to the membrane fusion protein (MFP) (TC 8.A.1) family.</text>
</comment>
<organism evidence="4 5">
    <name type="scientific">Paracoccus homiensis</name>
    <dbReference type="NCBI Taxonomy" id="364199"/>
    <lineage>
        <taxon>Bacteria</taxon>
        <taxon>Pseudomonadati</taxon>
        <taxon>Pseudomonadota</taxon>
        <taxon>Alphaproteobacteria</taxon>
        <taxon>Rhodobacterales</taxon>
        <taxon>Paracoccaceae</taxon>
        <taxon>Paracoccus</taxon>
    </lineage>
</organism>
<dbReference type="STRING" id="364199.SAMN04489858_108131"/>
<evidence type="ECO:0000259" key="3">
    <source>
        <dbReference type="Pfam" id="PF25967"/>
    </source>
</evidence>
<dbReference type="AlphaFoldDB" id="A0A1I0GH15"/>
<dbReference type="Proteomes" id="UP000199180">
    <property type="component" value="Unassembled WGS sequence"/>
</dbReference>
<keyword evidence="2" id="KW-0175">Coiled coil</keyword>
<evidence type="ECO:0000256" key="1">
    <source>
        <dbReference type="ARBA" id="ARBA00009477"/>
    </source>
</evidence>
<dbReference type="NCBIfam" id="TIGR01730">
    <property type="entry name" value="RND_mfp"/>
    <property type="match status" value="1"/>
</dbReference>
<dbReference type="Gene3D" id="2.40.30.170">
    <property type="match status" value="1"/>
</dbReference>